<evidence type="ECO:0000256" key="9">
    <source>
        <dbReference type="RuleBase" id="RU000461"/>
    </source>
</evidence>
<evidence type="ECO:0000256" key="6">
    <source>
        <dbReference type="ARBA" id="ARBA00023002"/>
    </source>
</evidence>
<keyword evidence="10" id="KW-0812">Transmembrane</keyword>
<dbReference type="PRINTS" id="PR00463">
    <property type="entry name" value="EP450I"/>
</dbReference>
<keyword evidence="12" id="KW-1185">Reference proteome</keyword>
<comment type="cofactor">
    <cofactor evidence="1">
        <name>heme</name>
        <dbReference type="ChEBI" id="CHEBI:30413"/>
    </cofactor>
</comment>
<evidence type="ECO:0000256" key="8">
    <source>
        <dbReference type="ARBA" id="ARBA00023033"/>
    </source>
</evidence>
<keyword evidence="5 9" id="KW-0479">Metal-binding</keyword>
<dbReference type="Proteomes" id="UP001291926">
    <property type="component" value="Unassembled WGS sequence"/>
</dbReference>
<dbReference type="PROSITE" id="PS00086">
    <property type="entry name" value="CYTOCHROME_P450"/>
    <property type="match status" value="1"/>
</dbReference>
<dbReference type="EMBL" id="JAYDYQ010002533">
    <property type="protein sequence ID" value="KAK4484708.1"/>
    <property type="molecule type" value="Genomic_DNA"/>
</dbReference>
<keyword evidence="8 9" id="KW-0503">Monooxygenase</keyword>
<comment type="subcellular location">
    <subcellularLocation>
        <location evidence="2">Membrane</location>
        <topology evidence="2">Single-pass membrane protein</topology>
    </subcellularLocation>
</comment>
<feature type="transmembrane region" description="Helical" evidence="10">
    <location>
        <begin position="12"/>
        <end position="32"/>
    </location>
</feature>
<evidence type="ECO:0000256" key="3">
    <source>
        <dbReference type="ARBA" id="ARBA00010617"/>
    </source>
</evidence>
<comment type="caution">
    <text evidence="11">The sequence shown here is derived from an EMBL/GenBank/DDBJ whole genome shotgun (WGS) entry which is preliminary data.</text>
</comment>
<evidence type="ECO:0000256" key="5">
    <source>
        <dbReference type="ARBA" id="ARBA00022723"/>
    </source>
</evidence>
<evidence type="ECO:0000256" key="10">
    <source>
        <dbReference type="SAM" id="Phobius"/>
    </source>
</evidence>
<dbReference type="InterPro" id="IPR002401">
    <property type="entry name" value="Cyt_P450_E_grp-I"/>
</dbReference>
<evidence type="ECO:0008006" key="13">
    <source>
        <dbReference type="Google" id="ProtNLM"/>
    </source>
</evidence>
<dbReference type="PANTHER" id="PTHR47944">
    <property type="entry name" value="CYTOCHROME P450 98A9"/>
    <property type="match status" value="1"/>
</dbReference>
<organism evidence="11 12">
    <name type="scientific">Penstemon davidsonii</name>
    <dbReference type="NCBI Taxonomy" id="160366"/>
    <lineage>
        <taxon>Eukaryota</taxon>
        <taxon>Viridiplantae</taxon>
        <taxon>Streptophyta</taxon>
        <taxon>Embryophyta</taxon>
        <taxon>Tracheophyta</taxon>
        <taxon>Spermatophyta</taxon>
        <taxon>Magnoliopsida</taxon>
        <taxon>eudicotyledons</taxon>
        <taxon>Gunneridae</taxon>
        <taxon>Pentapetalae</taxon>
        <taxon>asterids</taxon>
        <taxon>lamiids</taxon>
        <taxon>Lamiales</taxon>
        <taxon>Plantaginaceae</taxon>
        <taxon>Cheloneae</taxon>
        <taxon>Penstemon</taxon>
    </lineage>
</organism>
<accession>A0ABR0D7E7</accession>
<evidence type="ECO:0000256" key="1">
    <source>
        <dbReference type="ARBA" id="ARBA00001971"/>
    </source>
</evidence>
<dbReference type="Gene3D" id="1.10.630.10">
    <property type="entry name" value="Cytochrome P450"/>
    <property type="match status" value="1"/>
</dbReference>
<evidence type="ECO:0000256" key="7">
    <source>
        <dbReference type="ARBA" id="ARBA00023004"/>
    </source>
</evidence>
<keyword evidence="10" id="KW-0472">Membrane</keyword>
<dbReference type="InterPro" id="IPR017972">
    <property type="entry name" value="Cyt_P450_CS"/>
</dbReference>
<keyword evidence="10" id="KW-1133">Transmembrane helix</keyword>
<protein>
    <recommendedName>
        <fullName evidence="13">Cytochrome P450</fullName>
    </recommendedName>
</protein>
<dbReference type="InterPro" id="IPR001128">
    <property type="entry name" value="Cyt_P450"/>
</dbReference>
<gene>
    <name evidence="11" type="ORF">RD792_007300</name>
</gene>
<reference evidence="11 12" key="1">
    <citation type="journal article" date="2023" name="bioRxiv">
        <title>Genome report: Whole genome sequence and annotation of Penstemon davidsonii.</title>
        <authorList>
            <person name="Ostevik K.L."/>
            <person name="Alabady M."/>
            <person name="Zhang M."/>
            <person name="Rausher M.D."/>
        </authorList>
    </citation>
    <scope>NUCLEOTIDE SEQUENCE [LARGE SCALE GENOMIC DNA]</scope>
    <source>
        <strain evidence="11">DNT005</strain>
        <tissue evidence="11">Whole leaf</tissue>
    </source>
</reference>
<comment type="similarity">
    <text evidence="3 9">Belongs to the cytochrome P450 family.</text>
</comment>
<dbReference type="Pfam" id="PF00067">
    <property type="entry name" value="p450"/>
    <property type="match status" value="1"/>
</dbReference>
<evidence type="ECO:0000256" key="2">
    <source>
        <dbReference type="ARBA" id="ARBA00004167"/>
    </source>
</evidence>
<keyword evidence="6 9" id="KW-0560">Oxidoreductase</keyword>
<evidence type="ECO:0000313" key="12">
    <source>
        <dbReference type="Proteomes" id="UP001291926"/>
    </source>
</evidence>
<sequence length="534" mass="60731">MENSTNMSFMENIQYSSFLVFIGLAFATIIFCKWLGFTRGKKQDLPPGPVALPIFGCLFQMLMNKPTFRWIHKLMAEMNTEIACIRLGKVHVIVVTSPELAREFLKKQDATFASRPYCMSGQMTSHGYLTAALSPFGDQWKKMRRVLASEVLSPAIHRWFHDKRVEEADHLVRYIYNQCQNPLTNGIVNVRVAAQQYCGNVIRKLVFNKRFFGEGMEDGGPGMEEKEHVGALFTILSYLYGFSIADYIPWLEIFDFDGHKKTLKKAIEIVTKYQDPEIAKRIQMWKDGIKKKEEDILDILINLKDSLNNPLLTLQEIKAQIVEIMIATVDNPSNAVEWAMAEMLNHTEILERVTRELDEVVGRDRLVQESDLSELNYTRACCKEAFRMHPIAPYNVPHVSTQDATVGGYFIPQGSNVLLSRPGLGRNSRIWEDALTYKPERHLLGDRSEVTLVDSELNMLSFSTGRRGCAGVLLGSTMTTMLLARLVQGFTWATPPDVPNVELAESKCDLFLAKPLIAHAKPRLNKNVYRKLQN</sequence>
<dbReference type="PANTHER" id="PTHR47944:SF4">
    <property type="entry name" value="OS09G0441700 PROTEIN"/>
    <property type="match status" value="1"/>
</dbReference>
<evidence type="ECO:0000256" key="4">
    <source>
        <dbReference type="ARBA" id="ARBA00022617"/>
    </source>
</evidence>
<evidence type="ECO:0000313" key="11">
    <source>
        <dbReference type="EMBL" id="KAK4484708.1"/>
    </source>
</evidence>
<dbReference type="InterPro" id="IPR036396">
    <property type="entry name" value="Cyt_P450_sf"/>
</dbReference>
<dbReference type="SUPFAM" id="SSF48264">
    <property type="entry name" value="Cytochrome P450"/>
    <property type="match status" value="1"/>
</dbReference>
<keyword evidence="4 9" id="KW-0349">Heme</keyword>
<proteinExistence type="inferred from homology"/>
<keyword evidence="7 9" id="KW-0408">Iron</keyword>
<name>A0ABR0D7E7_9LAMI</name>